<evidence type="ECO:0000259" key="3">
    <source>
        <dbReference type="Pfam" id="PF04082"/>
    </source>
</evidence>
<name>A0AAD6D666_9EURO</name>
<evidence type="ECO:0000313" key="5">
    <source>
        <dbReference type="Proteomes" id="UP001220324"/>
    </source>
</evidence>
<dbReference type="GO" id="GO:0003677">
    <property type="term" value="F:DNA binding"/>
    <property type="evidence" value="ECO:0007669"/>
    <property type="project" value="InterPro"/>
</dbReference>
<dbReference type="AlphaFoldDB" id="A0AAD6D666"/>
<dbReference type="CDD" id="cd12148">
    <property type="entry name" value="fungal_TF_MHR"/>
    <property type="match status" value="1"/>
</dbReference>
<dbReference type="InterPro" id="IPR007219">
    <property type="entry name" value="XnlR_reg_dom"/>
</dbReference>
<dbReference type="PANTHER" id="PTHR47256:SF5">
    <property type="entry name" value="ZN(II)2CYS6 TRANSCRIPTION FACTOR (EUROFUNG)"/>
    <property type="match status" value="1"/>
</dbReference>
<evidence type="ECO:0000256" key="1">
    <source>
        <dbReference type="ARBA" id="ARBA00023242"/>
    </source>
</evidence>
<dbReference type="GO" id="GO:0006351">
    <property type="term" value="P:DNA-templated transcription"/>
    <property type="evidence" value="ECO:0007669"/>
    <property type="project" value="InterPro"/>
</dbReference>
<gene>
    <name evidence="4" type="ORF">N7494_000023</name>
</gene>
<evidence type="ECO:0000256" key="2">
    <source>
        <dbReference type="SAM" id="MobiDB-lite"/>
    </source>
</evidence>
<proteinExistence type="predicted"/>
<protein>
    <submittedName>
        <fullName evidence="4">Pathway-specific regulatory protein</fullName>
    </submittedName>
</protein>
<dbReference type="GO" id="GO:0008270">
    <property type="term" value="F:zinc ion binding"/>
    <property type="evidence" value="ECO:0007669"/>
    <property type="project" value="InterPro"/>
</dbReference>
<comment type="caution">
    <text evidence="4">The sequence shown here is derived from an EMBL/GenBank/DDBJ whole genome shotgun (WGS) entry which is preliminary data.</text>
</comment>
<dbReference type="InterPro" id="IPR053187">
    <property type="entry name" value="Notoamide_regulator"/>
</dbReference>
<sequence length="660" mass="75167">MSNILKGPAYISARAGPANEQSGKSKTAISDGIDGEEPSQVDQHRGEPKQPIATIPTKYHGMIYELYEAIQQADQAREQELFSQIPDGKTAQQVRVFLYGMLANARLAEMNDEIAGRSINSLSGMEMEMEGDLPRARPRVLDIQYLCEVAPVRVPARPWTTVTDSDDLVSHLVSLYLTWGYPFYAFFCVDTFVKHMQIGHLQSDFCSPFLVNALLANACFYSDYTEAYSLPGDVKRKGAHFLAEAESYLKSHQTDGRGDIRLASLQASLLLYERYSLSGYDNYGYTMLHRAIGMAESIGIVNSTRMLNLGAPHLTIDMKRSLQRTAWGLFQIDTIVHMNFLKRSQIKIVNLDRISRDETLPQEVWTPYPKKGHRRQSHMSQYFDEACRLSFIARDASWNILRNDDGSIKRELYRRLCEWEEALPSTLKQIEDPAPYILILSHIDDASWNRMRYHTLVINLCYHDLESDMLTGTTDLDSTSSDGDFNPQKIAVCSAREIAFLIRKFGTDYGLEYSHQFAMYAINVSLFCLLAQKDFDIRDPDFLSLTEGFSIVACRSQVGRHLFRAFKITIRSRSQAGLIKSPDDVSPGIRELLGARKDYIELDKWDHHAECLAEVEGERSFIRDIGVDPTVPGLHQMLKWYEHLSLGEETQWRKNHASVF</sequence>
<keyword evidence="1" id="KW-0539">Nucleus</keyword>
<dbReference type="Pfam" id="PF04082">
    <property type="entry name" value="Fungal_trans"/>
    <property type="match status" value="1"/>
</dbReference>
<feature type="region of interest" description="Disordered" evidence="2">
    <location>
        <begin position="1"/>
        <end position="53"/>
    </location>
</feature>
<dbReference type="Proteomes" id="UP001220324">
    <property type="component" value="Unassembled WGS sequence"/>
</dbReference>
<dbReference type="EMBL" id="JAQIZZ010000001">
    <property type="protein sequence ID" value="KAJ5556108.1"/>
    <property type="molecule type" value="Genomic_DNA"/>
</dbReference>
<feature type="domain" description="Xylanolytic transcriptional activator regulatory" evidence="3">
    <location>
        <begin position="174"/>
        <end position="344"/>
    </location>
</feature>
<reference evidence="4 5" key="1">
    <citation type="journal article" date="2023" name="IMA Fungus">
        <title>Comparative genomic study of the Penicillium genus elucidates a diverse pangenome and 15 lateral gene transfer events.</title>
        <authorList>
            <person name="Petersen C."/>
            <person name="Sorensen T."/>
            <person name="Nielsen M.R."/>
            <person name="Sondergaard T.E."/>
            <person name="Sorensen J.L."/>
            <person name="Fitzpatrick D.A."/>
            <person name="Frisvad J.C."/>
            <person name="Nielsen K.L."/>
        </authorList>
    </citation>
    <scope>NUCLEOTIDE SEQUENCE [LARGE SCALE GENOMIC DNA]</scope>
    <source>
        <strain evidence="4 5">IBT 35679</strain>
    </source>
</reference>
<evidence type="ECO:0000313" key="4">
    <source>
        <dbReference type="EMBL" id="KAJ5556108.1"/>
    </source>
</evidence>
<accession>A0AAD6D666</accession>
<feature type="compositionally biased region" description="Polar residues" evidence="2">
    <location>
        <begin position="19"/>
        <end position="28"/>
    </location>
</feature>
<dbReference type="PANTHER" id="PTHR47256">
    <property type="entry name" value="ZN(II)2CYS6 TRANSCRIPTION FACTOR (EUROFUNG)-RELATED"/>
    <property type="match status" value="1"/>
</dbReference>
<keyword evidence="5" id="KW-1185">Reference proteome</keyword>
<organism evidence="4 5">
    <name type="scientific">Penicillium frequentans</name>
    <dbReference type="NCBI Taxonomy" id="3151616"/>
    <lineage>
        <taxon>Eukaryota</taxon>
        <taxon>Fungi</taxon>
        <taxon>Dikarya</taxon>
        <taxon>Ascomycota</taxon>
        <taxon>Pezizomycotina</taxon>
        <taxon>Eurotiomycetes</taxon>
        <taxon>Eurotiomycetidae</taxon>
        <taxon>Eurotiales</taxon>
        <taxon>Aspergillaceae</taxon>
        <taxon>Penicillium</taxon>
    </lineage>
</organism>